<dbReference type="InterPro" id="IPR036641">
    <property type="entry name" value="HPT_dom_sf"/>
</dbReference>
<dbReference type="PROSITE" id="PS50894">
    <property type="entry name" value="HPT"/>
    <property type="match status" value="1"/>
</dbReference>
<dbReference type="GO" id="GO:0008081">
    <property type="term" value="F:phosphoric diester hydrolase activity"/>
    <property type="evidence" value="ECO:0007669"/>
    <property type="project" value="UniProtKB-ARBA"/>
</dbReference>
<dbReference type="CDD" id="cd00077">
    <property type="entry name" value="HDc"/>
    <property type="match status" value="1"/>
</dbReference>
<dbReference type="Gene3D" id="1.10.3210.10">
    <property type="entry name" value="Hypothetical protein af1432"/>
    <property type="match status" value="1"/>
</dbReference>
<feature type="domain" description="HD-GYP" evidence="4">
    <location>
        <begin position="202"/>
        <end position="396"/>
    </location>
</feature>
<dbReference type="KEGG" id="vta:A0388"/>
<dbReference type="Pfam" id="PF13487">
    <property type="entry name" value="HD_5"/>
    <property type="match status" value="1"/>
</dbReference>
<organism evidence="5 6">
    <name type="scientific">Vibrio tapetis subsp. tapetis</name>
    <dbReference type="NCBI Taxonomy" id="1671868"/>
    <lineage>
        <taxon>Bacteria</taxon>
        <taxon>Pseudomonadati</taxon>
        <taxon>Pseudomonadota</taxon>
        <taxon>Gammaproteobacteria</taxon>
        <taxon>Vibrionales</taxon>
        <taxon>Vibrionaceae</taxon>
        <taxon>Vibrio</taxon>
    </lineage>
</organism>
<keyword evidence="1" id="KW-0902">Two-component regulatory system</keyword>
<dbReference type="PANTHER" id="PTHR43155:SF2">
    <property type="entry name" value="CYCLIC DI-GMP PHOSPHODIESTERASE PA4108"/>
    <property type="match status" value="1"/>
</dbReference>
<accession>A0A2N8Z8Z8</accession>
<dbReference type="GO" id="GO:0004672">
    <property type="term" value="F:protein kinase activity"/>
    <property type="evidence" value="ECO:0007669"/>
    <property type="project" value="UniProtKB-ARBA"/>
</dbReference>
<dbReference type="EMBL" id="LT960611">
    <property type="protein sequence ID" value="SON48367.1"/>
    <property type="molecule type" value="Genomic_DNA"/>
</dbReference>
<keyword evidence="6" id="KW-1185">Reference proteome</keyword>
<sequence>MGHRVMLDINQYEEEIQHESLNDFFDDFREAHERCEIILIELEHTPDSTDLLNDLFRVAHTIKGNLIYVGLASITPIMQSLEDLLDYIRKGYLHYDSLLCDVILLSLDRTKKMVEARIDDKPLPMSESVINSVCENITMIADVKREEREKYVKKILIALDPSAVIKQEPKPEQSLKAVPELHNYQEPDTVQFKQLSEMLTDYGIPLDEDLHFYMGMVTPLENRSHYWRGRTARQLFLCMEMNRLAGYPVDKTQLAVAVMLHDLGMSFMPLTILNKKGPITSKERDSLHNHPNSGYLLLNESIHWHDAAVMILHHHEQVDGSGYPSHLTQDQICEGAKILSIADTFDARTHERAHVTLLRRPLVRTIVEINNFKGTQFDVKWVSIFNQVVKLHFKSQ</sequence>
<reference evidence="5 6" key="1">
    <citation type="submission" date="2017-10" db="EMBL/GenBank/DDBJ databases">
        <authorList>
            <person name="Banno H."/>
            <person name="Chua N.-H."/>
        </authorList>
    </citation>
    <scope>NUCLEOTIDE SEQUENCE [LARGE SCALE GENOMIC DNA]</scope>
    <source>
        <strain evidence="5">Vibrio tapetis CECT4600</strain>
    </source>
</reference>
<gene>
    <name evidence="5" type="ORF">VTAP4600_A0388</name>
</gene>
<dbReference type="AlphaFoldDB" id="A0A2N8Z8Z8"/>
<feature type="modified residue" description="Phosphohistidine" evidence="2">
    <location>
        <position position="60"/>
    </location>
</feature>
<dbReference type="PROSITE" id="PS51832">
    <property type="entry name" value="HD_GYP"/>
    <property type="match status" value="1"/>
</dbReference>
<evidence type="ECO:0000313" key="5">
    <source>
        <dbReference type="EMBL" id="SON48367.1"/>
    </source>
</evidence>
<proteinExistence type="predicted"/>
<evidence type="ECO:0000256" key="2">
    <source>
        <dbReference type="PROSITE-ProRule" id="PRU00110"/>
    </source>
</evidence>
<dbReference type="InterPro" id="IPR003607">
    <property type="entry name" value="HD/PDEase_dom"/>
</dbReference>
<keyword evidence="2" id="KW-0597">Phosphoprotein</keyword>
<dbReference type="Proteomes" id="UP000235828">
    <property type="component" value="Chromosome A"/>
</dbReference>
<dbReference type="Pfam" id="PF01627">
    <property type="entry name" value="Hpt"/>
    <property type="match status" value="1"/>
</dbReference>
<keyword evidence="5" id="KW-0418">Kinase</keyword>
<keyword evidence="5" id="KW-0808">Transferase</keyword>
<dbReference type="CDD" id="cd00088">
    <property type="entry name" value="HPT"/>
    <property type="match status" value="1"/>
</dbReference>
<protein>
    <submittedName>
        <fullName evidence="5">Putative Signal transduction histidine kinase fused with Metal dependent phosphohydrolase</fullName>
    </submittedName>
</protein>
<dbReference type="SMART" id="SM00073">
    <property type="entry name" value="HPT"/>
    <property type="match status" value="1"/>
</dbReference>
<dbReference type="SUPFAM" id="SSF47226">
    <property type="entry name" value="Histidine-containing phosphotransfer domain, HPT domain"/>
    <property type="match status" value="1"/>
</dbReference>
<dbReference type="Gene3D" id="1.20.120.160">
    <property type="entry name" value="HPT domain"/>
    <property type="match status" value="1"/>
</dbReference>
<keyword evidence="5" id="KW-0378">Hydrolase</keyword>
<evidence type="ECO:0000256" key="1">
    <source>
        <dbReference type="ARBA" id="ARBA00023012"/>
    </source>
</evidence>
<dbReference type="GO" id="GO:0000160">
    <property type="term" value="P:phosphorelay signal transduction system"/>
    <property type="evidence" value="ECO:0007669"/>
    <property type="project" value="UniProtKB-KW"/>
</dbReference>
<feature type="domain" description="HPt" evidence="3">
    <location>
        <begin position="13"/>
        <end position="117"/>
    </location>
</feature>
<evidence type="ECO:0000259" key="4">
    <source>
        <dbReference type="PROSITE" id="PS51832"/>
    </source>
</evidence>
<dbReference type="SUPFAM" id="SSF109604">
    <property type="entry name" value="HD-domain/PDEase-like"/>
    <property type="match status" value="1"/>
</dbReference>
<name>A0A2N8Z8Z8_9VIBR</name>
<dbReference type="InterPro" id="IPR008207">
    <property type="entry name" value="Sig_transdc_His_kin_Hpt_dom"/>
</dbReference>
<dbReference type="InterPro" id="IPR037522">
    <property type="entry name" value="HD_GYP_dom"/>
</dbReference>
<evidence type="ECO:0000259" key="3">
    <source>
        <dbReference type="PROSITE" id="PS50894"/>
    </source>
</evidence>
<evidence type="ECO:0000313" key="6">
    <source>
        <dbReference type="Proteomes" id="UP000235828"/>
    </source>
</evidence>
<dbReference type="PANTHER" id="PTHR43155">
    <property type="entry name" value="CYCLIC DI-GMP PHOSPHODIESTERASE PA4108-RELATED"/>
    <property type="match status" value="1"/>
</dbReference>